<evidence type="ECO:0000256" key="4">
    <source>
        <dbReference type="ARBA" id="ARBA00022617"/>
    </source>
</evidence>
<evidence type="ECO:0008006" key="13">
    <source>
        <dbReference type="Google" id="ProtNLM"/>
    </source>
</evidence>
<evidence type="ECO:0000256" key="9">
    <source>
        <dbReference type="PIRSR" id="PIRSR602401-1"/>
    </source>
</evidence>
<gene>
    <name evidence="11" type="ORF">Clacol_009428</name>
</gene>
<evidence type="ECO:0000313" key="11">
    <source>
        <dbReference type="EMBL" id="GJJ15153.1"/>
    </source>
</evidence>
<evidence type="ECO:0000256" key="1">
    <source>
        <dbReference type="ARBA" id="ARBA00001971"/>
    </source>
</evidence>
<evidence type="ECO:0000256" key="8">
    <source>
        <dbReference type="ARBA" id="ARBA00023033"/>
    </source>
</evidence>
<comment type="pathway">
    <text evidence="2">Secondary metabolite biosynthesis.</text>
</comment>
<dbReference type="PANTHER" id="PTHR46300">
    <property type="entry name" value="P450, PUTATIVE (EUROFUNG)-RELATED-RELATED"/>
    <property type="match status" value="1"/>
</dbReference>
<dbReference type="GO" id="GO:0020037">
    <property type="term" value="F:heme binding"/>
    <property type="evidence" value="ECO:0007669"/>
    <property type="project" value="InterPro"/>
</dbReference>
<dbReference type="GO" id="GO:0016705">
    <property type="term" value="F:oxidoreductase activity, acting on paired donors, with incorporation or reduction of molecular oxygen"/>
    <property type="evidence" value="ECO:0007669"/>
    <property type="project" value="InterPro"/>
</dbReference>
<dbReference type="GO" id="GO:0005506">
    <property type="term" value="F:iron ion binding"/>
    <property type="evidence" value="ECO:0007669"/>
    <property type="project" value="InterPro"/>
</dbReference>
<proteinExistence type="inferred from homology"/>
<dbReference type="InterPro" id="IPR002401">
    <property type="entry name" value="Cyt_P450_E_grp-I"/>
</dbReference>
<dbReference type="AlphaFoldDB" id="A0AAV5ANT4"/>
<keyword evidence="8 10" id="KW-0503">Monooxygenase</keyword>
<evidence type="ECO:0000256" key="5">
    <source>
        <dbReference type="ARBA" id="ARBA00022723"/>
    </source>
</evidence>
<comment type="cofactor">
    <cofactor evidence="1 9">
        <name>heme</name>
        <dbReference type="ChEBI" id="CHEBI:30413"/>
    </cofactor>
</comment>
<dbReference type="CDD" id="cd11065">
    <property type="entry name" value="CYP64-like"/>
    <property type="match status" value="1"/>
</dbReference>
<accession>A0AAV5ANT4</accession>
<organism evidence="11 12">
    <name type="scientific">Clathrus columnatus</name>
    <dbReference type="NCBI Taxonomy" id="1419009"/>
    <lineage>
        <taxon>Eukaryota</taxon>
        <taxon>Fungi</taxon>
        <taxon>Dikarya</taxon>
        <taxon>Basidiomycota</taxon>
        <taxon>Agaricomycotina</taxon>
        <taxon>Agaricomycetes</taxon>
        <taxon>Phallomycetidae</taxon>
        <taxon>Phallales</taxon>
        <taxon>Clathraceae</taxon>
        <taxon>Clathrus</taxon>
    </lineage>
</organism>
<dbReference type="Proteomes" id="UP001050691">
    <property type="component" value="Unassembled WGS sequence"/>
</dbReference>
<evidence type="ECO:0000256" key="6">
    <source>
        <dbReference type="ARBA" id="ARBA00023002"/>
    </source>
</evidence>
<name>A0AAV5ANT4_9AGAM</name>
<keyword evidence="4 9" id="KW-0349">Heme</keyword>
<dbReference type="SUPFAM" id="SSF48264">
    <property type="entry name" value="Cytochrome P450"/>
    <property type="match status" value="1"/>
</dbReference>
<dbReference type="PANTHER" id="PTHR46300:SF7">
    <property type="entry name" value="P450, PUTATIVE (EUROFUNG)-RELATED"/>
    <property type="match status" value="1"/>
</dbReference>
<dbReference type="PRINTS" id="PR00463">
    <property type="entry name" value="EP450I"/>
</dbReference>
<dbReference type="InterPro" id="IPR001128">
    <property type="entry name" value="Cyt_P450"/>
</dbReference>
<keyword evidence="12" id="KW-1185">Reference proteome</keyword>
<reference evidence="11" key="1">
    <citation type="submission" date="2021-10" db="EMBL/GenBank/DDBJ databases">
        <title>De novo Genome Assembly of Clathrus columnatus (Basidiomycota, Fungi) Using Illumina and Nanopore Sequence Data.</title>
        <authorList>
            <person name="Ogiso-Tanaka E."/>
            <person name="Itagaki H."/>
            <person name="Hosoya T."/>
            <person name="Hosaka K."/>
        </authorList>
    </citation>
    <scope>NUCLEOTIDE SEQUENCE</scope>
    <source>
        <strain evidence="11">MO-923</strain>
    </source>
</reference>
<dbReference type="InterPro" id="IPR036396">
    <property type="entry name" value="Cyt_P450_sf"/>
</dbReference>
<evidence type="ECO:0000256" key="10">
    <source>
        <dbReference type="RuleBase" id="RU000461"/>
    </source>
</evidence>
<protein>
    <recommendedName>
        <fullName evidence="13">Cytochrome P450</fullName>
    </recommendedName>
</protein>
<dbReference type="InterPro" id="IPR050364">
    <property type="entry name" value="Cytochrome_P450_fung"/>
</dbReference>
<evidence type="ECO:0000256" key="7">
    <source>
        <dbReference type="ARBA" id="ARBA00023004"/>
    </source>
</evidence>
<dbReference type="InterPro" id="IPR017972">
    <property type="entry name" value="Cyt_P450_CS"/>
</dbReference>
<comment type="caution">
    <text evidence="11">The sequence shown here is derived from an EMBL/GenBank/DDBJ whole genome shotgun (WGS) entry which is preliminary data.</text>
</comment>
<dbReference type="PROSITE" id="PS00086">
    <property type="entry name" value="CYTOCHROME_P450"/>
    <property type="match status" value="1"/>
</dbReference>
<evidence type="ECO:0000313" key="12">
    <source>
        <dbReference type="Proteomes" id="UP001050691"/>
    </source>
</evidence>
<dbReference type="PRINTS" id="PR00385">
    <property type="entry name" value="P450"/>
</dbReference>
<dbReference type="EMBL" id="BPWL01000010">
    <property type="protein sequence ID" value="GJJ15153.1"/>
    <property type="molecule type" value="Genomic_DNA"/>
</dbReference>
<keyword evidence="7 9" id="KW-0408">Iron</keyword>
<keyword evidence="5 9" id="KW-0479">Metal-binding</keyword>
<dbReference type="GO" id="GO:0004497">
    <property type="term" value="F:monooxygenase activity"/>
    <property type="evidence" value="ECO:0007669"/>
    <property type="project" value="UniProtKB-KW"/>
</dbReference>
<feature type="binding site" description="axial binding residue" evidence="9">
    <location>
        <position position="335"/>
    </location>
    <ligand>
        <name>heme</name>
        <dbReference type="ChEBI" id="CHEBI:30413"/>
    </ligand>
    <ligandPart>
        <name>Fe</name>
        <dbReference type="ChEBI" id="CHEBI:18248"/>
    </ligandPart>
</feature>
<evidence type="ECO:0000256" key="3">
    <source>
        <dbReference type="ARBA" id="ARBA00010617"/>
    </source>
</evidence>
<evidence type="ECO:0000256" key="2">
    <source>
        <dbReference type="ARBA" id="ARBA00005179"/>
    </source>
</evidence>
<dbReference type="Gene3D" id="1.10.630.10">
    <property type="entry name" value="Cytochrome P450"/>
    <property type="match status" value="1"/>
</dbReference>
<keyword evidence="6 10" id="KW-0560">Oxidoreductase</keyword>
<comment type="similarity">
    <text evidence="3 10">Belongs to the cytochrome P450 family.</text>
</comment>
<dbReference type="Pfam" id="PF00067">
    <property type="entry name" value="p450"/>
    <property type="match status" value="1"/>
</dbReference>
<sequence length="383" mass="42595">MRSMLPSANFNWGLAMMQPDGVWKHHRSILHQSLGKASLMQYQRVFEKAAKSLLSRLHRTPEKFIHHSRHVIGALILEIIYGIKTLSEDDPYIGLAERALKLFGEVSAPGACLVDIIPILKYVPSWFPGAGFKTKAKVLNAELNAMATFPFAAVEDAMKAGNAPPSIVATALEEIHLEKSGAIEEERTIREVAGIIYMAAIDTTEAVIQTFYMAMLLYPNAQKKAQAELDKVLEGADQLPSFDNRENLPYVEALIKEVLRWHPILPVAFPHMLREDDKIGEYFVPKGTIVMGNAWSLLHSKSVYGDDVAEFNPERFMKPQTKYPDNAFGFGRRICPGRHMADSMIFIIIASVLHTFDITPYGSSTTTGVELPSPDAFVPGIIS</sequence>